<keyword evidence="16" id="KW-1185">Reference proteome</keyword>
<dbReference type="PROSITE" id="PS50110">
    <property type="entry name" value="RESPONSE_REGULATORY"/>
    <property type="match status" value="1"/>
</dbReference>
<dbReference type="InterPro" id="IPR001789">
    <property type="entry name" value="Sig_transdc_resp-reg_receiver"/>
</dbReference>
<dbReference type="Pfam" id="PF17159">
    <property type="entry name" value="MASE3"/>
    <property type="match status" value="1"/>
</dbReference>
<dbReference type="SUPFAM" id="SSF55785">
    <property type="entry name" value="PYP-like sensor domain (PAS domain)"/>
    <property type="match status" value="2"/>
</dbReference>
<evidence type="ECO:0000256" key="6">
    <source>
        <dbReference type="ARBA" id="ARBA00022777"/>
    </source>
</evidence>
<evidence type="ECO:0000259" key="12">
    <source>
        <dbReference type="PROSITE" id="PS50110"/>
    </source>
</evidence>
<dbReference type="CDD" id="cd17546">
    <property type="entry name" value="REC_hyHK_CKI1_RcsC-like"/>
    <property type="match status" value="1"/>
</dbReference>
<dbReference type="PROSITE" id="PS50109">
    <property type="entry name" value="HIS_KIN"/>
    <property type="match status" value="1"/>
</dbReference>
<gene>
    <name evidence="15" type="ORF">EDC14_101274</name>
</gene>
<dbReference type="SMART" id="SM00388">
    <property type="entry name" value="HisKA"/>
    <property type="match status" value="1"/>
</dbReference>
<dbReference type="Proteomes" id="UP000295008">
    <property type="component" value="Unassembled WGS sequence"/>
</dbReference>
<feature type="domain" description="PAS" evidence="13">
    <location>
        <begin position="386"/>
        <end position="459"/>
    </location>
</feature>
<feature type="domain" description="PAC" evidence="14">
    <location>
        <begin position="464"/>
        <end position="516"/>
    </location>
</feature>
<dbReference type="EMBL" id="SLUN01000012">
    <property type="protein sequence ID" value="TCL69377.1"/>
    <property type="molecule type" value="Genomic_DNA"/>
</dbReference>
<protein>
    <recommendedName>
        <fullName evidence="2">histidine kinase</fullName>
        <ecNumber evidence="2">2.7.13.3</ecNumber>
    </recommendedName>
</protein>
<dbReference type="SMART" id="SM00387">
    <property type="entry name" value="HATPase_c"/>
    <property type="match status" value="1"/>
</dbReference>
<dbReference type="SMART" id="SM00448">
    <property type="entry name" value="REC"/>
    <property type="match status" value="1"/>
</dbReference>
<dbReference type="Pfam" id="PF00989">
    <property type="entry name" value="PAS"/>
    <property type="match status" value="1"/>
</dbReference>
<keyword evidence="10" id="KW-0472">Membrane</keyword>
<dbReference type="SUPFAM" id="SSF55874">
    <property type="entry name" value="ATPase domain of HSP90 chaperone/DNA topoisomerase II/histidine kinase"/>
    <property type="match status" value="1"/>
</dbReference>
<dbReference type="Pfam" id="PF02518">
    <property type="entry name" value="HATPase_c"/>
    <property type="match status" value="1"/>
</dbReference>
<dbReference type="InterPro" id="IPR000014">
    <property type="entry name" value="PAS"/>
</dbReference>
<evidence type="ECO:0000259" key="11">
    <source>
        <dbReference type="PROSITE" id="PS50109"/>
    </source>
</evidence>
<dbReference type="SUPFAM" id="SSF52172">
    <property type="entry name" value="CheY-like"/>
    <property type="match status" value="1"/>
</dbReference>
<feature type="transmembrane region" description="Helical" evidence="10">
    <location>
        <begin position="195"/>
        <end position="215"/>
    </location>
</feature>
<feature type="domain" description="Histidine kinase" evidence="11">
    <location>
        <begin position="529"/>
        <end position="743"/>
    </location>
</feature>
<dbReference type="InterPro" id="IPR003594">
    <property type="entry name" value="HATPase_dom"/>
</dbReference>
<keyword evidence="6" id="KW-0418">Kinase</keyword>
<feature type="domain" description="PAS" evidence="13">
    <location>
        <begin position="259"/>
        <end position="329"/>
    </location>
</feature>
<keyword evidence="8" id="KW-0902">Two-component regulatory system</keyword>
<dbReference type="GO" id="GO:0000155">
    <property type="term" value="F:phosphorelay sensor kinase activity"/>
    <property type="evidence" value="ECO:0007669"/>
    <property type="project" value="InterPro"/>
</dbReference>
<dbReference type="InterPro" id="IPR005467">
    <property type="entry name" value="His_kinase_dom"/>
</dbReference>
<dbReference type="PRINTS" id="PR00344">
    <property type="entry name" value="BCTRLSENSOR"/>
</dbReference>
<feature type="transmembrane region" description="Helical" evidence="10">
    <location>
        <begin position="12"/>
        <end position="28"/>
    </location>
</feature>
<evidence type="ECO:0000256" key="7">
    <source>
        <dbReference type="ARBA" id="ARBA00022840"/>
    </source>
</evidence>
<feature type="domain" description="PAC" evidence="14">
    <location>
        <begin position="333"/>
        <end position="385"/>
    </location>
</feature>
<accession>A0A4V2QEU4</accession>
<dbReference type="SMART" id="SM00091">
    <property type="entry name" value="PAS"/>
    <property type="match status" value="2"/>
</dbReference>
<evidence type="ECO:0000256" key="10">
    <source>
        <dbReference type="SAM" id="Phobius"/>
    </source>
</evidence>
<dbReference type="SMART" id="SM00086">
    <property type="entry name" value="PAC"/>
    <property type="match status" value="2"/>
</dbReference>
<dbReference type="InterPro" id="IPR013767">
    <property type="entry name" value="PAS_fold"/>
</dbReference>
<feature type="transmembrane region" description="Helical" evidence="10">
    <location>
        <begin position="130"/>
        <end position="148"/>
    </location>
</feature>
<evidence type="ECO:0000259" key="13">
    <source>
        <dbReference type="PROSITE" id="PS50112"/>
    </source>
</evidence>
<dbReference type="InterPro" id="IPR036097">
    <property type="entry name" value="HisK_dim/P_sf"/>
</dbReference>
<evidence type="ECO:0000256" key="8">
    <source>
        <dbReference type="ARBA" id="ARBA00023012"/>
    </source>
</evidence>
<feature type="transmembrane region" description="Helical" evidence="10">
    <location>
        <begin position="160"/>
        <end position="183"/>
    </location>
</feature>
<evidence type="ECO:0000256" key="1">
    <source>
        <dbReference type="ARBA" id="ARBA00000085"/>
    </source>
</evidence>
<keyword evidence="7" id="KW-0067">ATP-binding</keyword>
<feature type="transmembrane region" description="Helical" evidence="10">
    <location>
        <begin position="34"/>
        <end position="53"/>
    </location>
</feature>
<organism evidence="15 16">
    <name type="scientific">Hydrogenispora ethanolica</name>
    <dbReference type="NCBI Taxonomy" id="1082276"/>
    <lineage>
        <taxon>Bacteria</taxon>
        <taxon>Bacillati</taxon>
        <taxon>Bacillota</taxon>
        <taxon>Hydrogenispora</taxon>
    </lineage>
</organism>
<evidence type="ECO:0000256" key="9">
    <source>
        <dbReference type="PROSITE-ProRule" id="PRU00169"/>
    </source>
</evidence>
<evidence type="ECO:0000256" key="5">
    <source>
        <dbReference type="ARBA" id="ARBA00022741"/>
    </source>
</evidence>
<dbReference type="InterPro" id="IPR033425">
    <property type="entry name" value="MASE3"/>
</dbReference>
<comment type="caution">
    <text evidence="15">The sequence shown here is derived from an EMBL/GenBank/DDBJ whole genome shotgun (WGS) entry which is preliminary data.</text>
</comment>
<dbReference type="CDD" id="cd00130">
    <property type="entry name" value="PAS"/>
    <property type="match status" value="2"/>
</dbReference>
<dbReference type="Pfam" id="PF13426">
    <property type="entry name" value="PAS_9"/>
    <property type="match status" value="1"/>
</dbReference>
<feature type="domain" description="Response regulatory" evidence="12">
    <location>
        <begin position="762"/>
        <end position="882"/>
    </location>
</feature>
<dbReference type="Gene3D" id="3.30.450.20">
    <property type="entry name" value="PAS domain"/>
    <property type="match status" value="2"/>
</dbReference>
<keyword evidence="5" id="KW-0547">Nucleotide-binding</keyword>
<name>A0A4V2QEU4_HYDET</name>
<reference evidence="15 16" key="1">
    <citation type="submission" date="2019-03" db="EMBL/GenBank/DDBJ databases">
        <title>Genomic Encyclopedia of Type Strains, Phase IV (KMG-IV): sequencing the most valuable type-strain genomes for metagenomic binning, comparative biology and taxonomic classification.</title>
        <authorList>
            <person name="Goeker M."/>
        </authorList>
    </citation>
    <scope>NUCLEOTIDE SEQUENCE [LARGE SCALE GENOMIC DNA]</scope>
    <source>
        <strain evidence="15 16">LX-B</strain>
    </source>
</reference>
<evidence type="ECO:0000259" key="14">
    <source>
        <dbReference type="PROSITE" id="PS50113"/>
    </source>
</evidence>
<evidence type="ECO:0000256" key="3">
    <source>
        <dbReference type="ARBA" id="ARBA00022553"/>
    </source>
</evidence>
<dbReference type="GO" id="GO:0005524">
    <property type="term" value="F:ATP binding"/>
    <property type="evidence" value="ECO:0007669"/>
    <property type="project" value="UniProtKB-KW"/>
</dbReference>
<dbReference type="EC" id="2.7.13.3" evidence="2"/>
<keyword evidence="10" id="KW-0812">Transmembrane</keyword>
<dbReference type="PANTHER" id="PTHR43065:SF42">
    <property type="entry name" value="TWO-COMPONENT SENSOR PPRA"/>
    <property type="match status" value="1"/>
</dbReference>
<evidence type="ECO:0000256" key="4">
    <source>
        <dbReference type="ARBA" id="ARBA00022679"/>
    </source>
</evidence>
<dbReference type="Pfam" id="PF00072">
    <property type="entry name" value="Response_reg"/>
    <property type="match status" value="1"/>
</dbReference>
<dbReference type="PROSITE" id="PS50112">
    <property type="entry name" value="PAS"/>
    <property type="match status" value="2"/>
</dbReference>
<dbReference type="InterPro" id="IPR035965">
    <property type="entry name" value="PAS-like_dom_sf"/>
</dbReference>
<dbReference type="InterPro" id="IPR001610">
    <property type="entry name" value="PAC"/>
</dbReference>
<dbReference type="InterPro" id="IPR011006">
    <property type="entry name" value="CheY-like_superfamily"/>
</dbReference>
<comment type="catalytic activity">
    <reaction evidence="1">
        <text>ATP + protein L-histidine = ADP + protein N-phospho-L-histidine.</text>
        <dbReference type="EC" id="2.7.13.3"/>
    </reaction>
</comment>
<dbReference type="Gene3D" id="3.30.565.10">
    <property type="entry name" value="Histidine kinase-like ATPase, C-terminal domain"/>
    <property type="match status" value="1"/>
</dbReference>
<dbReference type="InterPro" id="IPR036890">
    <property type="entry name" value="HATPase_C_sf"/>
</dbReference>
<keyword evidence="4" id="KW-0808">Transferase</keyword>
<dbReference type="InterPro" id="IPR000700">
    <property type="entry name" value="PAS-assoc_C"/>
</dbReference>
<keyword evidence="10" id="KW-1133">Transmembrane helix</keyword>
<dbReference type="PANTHER" id="PTHR43065">
    <property type="entry name" value="SENSOR HISTIDINE KINASE"/>
    <property type="match status" value="1"/>
</dbReference>
<dbReference type="Gene3D" id="3.40.50.2300">
    <property type="match status" value="1"/>
</dbReference>
<evidence type="ECO:0000313" key="16">
    <source>
        <dbReference type="Proteomes" id="UP000295008"/>
    </source>
</evidence>
<evidence type="ECO:0000256" key="2">
    <source>
        <dbReference type="ARBA" id="ARBA00012438"/>
    </source>
</evidence>
<dbReference type="RefSeq" id="WP_165907954.1">
    <property type="nucleotide sequence ID" value="NZ_SLUN01000012.1"/>
</dbReference>
<feature type="modified residue" description="4-aspartylphosphate" evidence="9">
    <location>
        <position position="816"/>
    </location>
</feature>
<dbReference type="InterPro" id="IPR004358">
    <property type="entry name" value="Sig_transdc_His_kin-like_C"/>
</dbReference>
<proteinExistence type="predicted"/>
<dbReference type="NCBIfam" id="TIGR00229">
    <property type="entry name" value="sensory_box"/>
    <property type="match status" value="2"/>
</dbReference>
<sequence length="900" mass="100033">MEQHSQQKPFNILFPVLFCLALLPVGFFQERLVVMMIEMTGVFLSLSLFAAFWNTREFSAHHPLAVLKSAFLGMACFDLLCLLSGYASSFVSNPGLLAAQSHSVGRLLQALVILAIPIIFIGQTRLSKRLTQVVLNGGSIVGLGWIGFSQTIPSSFSNPIIGQWIGCLGMMSLMGAAGFWFRYRRREGQFPYRHFPVSLGLLFLAFMMSLFPGLAGPWKRIPALLQLLSLYYLYPFLVQDILLEPYRKLKQAEGVMQINEERFNAFFDGAGVGILLVNPQEKIVGSNPAVTEMLGYEKQDFQQFRYSELLFPDDRKAGRYLFGELISGKLHKYHSENRFICQSGEPIWGSVTVSGLWDMSHQNHYAMVIIEDITKSKQVEEELAAEKERLAVTLRSIGEGVIATDTSGNIIFLNKAAEEIIGWSQAEAAGRSLYEVFYLIHDQTSEQYTDLHEQIMQADGSMEMNRNAILVDRELRERLLQLSGSPIRNSNGNMIGTVLVFHDHTEQQKIEEELFKAAKLESLGILAGGIAHDFNNILAEILANVQLARAMYKKDRDISKYLKDTETAIERATGLTKQLLTFAKGGAPLRKTASIANTIRDTTEFALRGTSAVAEFDIPDNLWAVDVDQGQISQVINNLVINAHQAMPNGGTIFVKAENIHVKRGSLIPSGKYVKLSIQDQGIGIPEEYLAKIFDPYFSTKAKGNGLGLATSYSIIKRHEGHIDVESKPGQGTCFTIYLPASEHYLSLPNDATDVFITGEGKVLLMDDDLNIRYLIGQMLEYIGYRVRLAQDGDEMLELYRQAIESDDPFDVVILDLTVPGGKGGREVIAELRAMDPKSKAIVSSGYSNDPVMADYQKYGFCGVVSKPYKINELAEAINKVASKKQLKLALDPAQGAEMA</sequence>
<feature type="transmembrane region" description="Helical" evidence="10">
    <location>
        <begin position="65"/>
        <end position="87"/>
    </location>
</feature>
<dbReference type="PROSITE" id="PS50113">
    <property type="entry name" value="PAC"/>
    <property type="match status" value="2"/>
</dbReference>
<feature type="transmembrane region" description="Helical" evidence="10">
    <location>
        <begin position="107"/>
        <end position="123"/>
    </location>
</feature>
<dbReference type="AlphaFoldDB" id="A0A4V2QEU4"/>
<evidence type="ECO:0000313" key="15">
    <source>
        <dbReference type="EMBL" id="TCL69377.1"/>
    </source>
</evidence>
<keyword evidence="3 9" id="KW-0597">Phosphoprotein</keyword>
<dbReference type="GO" id="GO:0006355">
    <property type="term" value="P:regulation of DNA-templated transcription"/>
    <property type="evidence" value="ECO:0007669"/>
    <property type="project" value="InterPro"/>
</dbReference>
<dbReference type="Gene3D" id="1.10.287.130">
    <property type="match status" value="1"/>
</dbReference>
<dbReference type="InterPro" id="IPR003661">
    <property type="entry name" value="HisK_dim/P_dom"/>
</dbReference>
<dbReference type="SUPFAM" id="SSF47384">
    <property type="entry name" value="Homodimeric domain of signal transducing histidine kinase"/>
    <property type="match status" value="1"/>
</dbReference>